<dbReference type="Pfam" id="PF04434">
    <property type="entry name" value="SWIM"/>
    <property type="match status" value="1"/>
</dbReference>
<keyword evidence="6" id="KW-1185">Reference proteome</keyword>
<dbReference type="SUPFAM" id="SSF57850">
    <property type="entry name" value="RING/U-box"/>
    <property type="match status" value="1"/>
</dbReference>
<accession>A0A6A6CTL9</accession>
<dbReference type="AlphaFoldDB" id="A0A6A6CTL9"/>
<dbReference type="Proteomes" id="UP000799537">
    <property type="component" value="Unassembled WGS sequence"/>
</dbReference>
<dbReference type="GO" id="GO:0008270">
    <property type="term" value="F:zinc ion binding"/>
    <property type="evidence" value="ECO:0007669"/>
    <property type="project" value="UniProtKB-KW"/>
</dbReference>
<evidence type="ECO:0000259" key="3">
    <source>
        <dbReference type="PROSITE" id="PS50089"/>
    </source>
</evidence>
<organism evidence="5 6">
    <name type="scientific">Zasmidium cellare ATCC 36951</name>
    <dbReference type="NCBI Taxonomy" id="1080233"/>
    <lineage>
        <taxon>Eukaryota</taxon>
        <taxon>Fungi</taxon>
        <taxon>Dikarya</taxon>
        <taxon>Ascomycota</taxon>
        <taxon>Pezizomycotina</taxon>
        <taxon>Dothideomycetes</taxon>
        <taxon>Dothideomycetidae</taxon>
        <taxon>Mycosphaerellales</taxon>
        <taxon>Mycosphaerellaceae</taxon>
        <taxon>Zasmidium</taxon>
    </lineage>
</organism>
<dbReference type="GeneID" id="54565091"/>
<dbReference type="PANTHER" id="PTHR21540">
    <property type="entry name" value="RING FINGER AND SWIM DOMAIN-CONTAINING PROTEIN 2"/>
    <property type="match status" value="1"/>
</dbReference>
<dbReference type="Gene3D" id="3.30.40.10">
    <property type="entry name" value="Zinc/RING finger domain, C3HC4 (zinc finger)"/>
    <property type="match status" value="1"/>
</dbReference>
<evidence type="ECO:0000259" key="4">
    <source>
        <dbReference type="PROSITE" id="PS50966"/>
    </source>
</evidence>
<feature type="compositionally biased region" description="Basic residues" evidence="2">
    <location>
        <begin position="53"/>
        <end position="62"/>
    </location>
</feature>
<proteinExistence type="predicted"/>
<evidence type="ECO:0000313" key="6">
    <source>
        <dbReference type="Proteomes" id="UP000799537"/>
    </source>
</evidence>
<dbReference type="OrthoDB" id="2122982at2759"/>
<evidence type="ECO:0000313" key="5">
    <source>
        <dbReference type="EMBL" id="KAF2170441.1"/>
    </source>
</evidence>
<feature type="region of interest" description="Disordered" evidence="2">
    <location>
        <begin position="1"/>
        <end position="91"/>
    </location>
</feature>
<dbReference type="InterPro" id="IPR039903">
    <property type="entry name" value="Zswim2"/>
</dbReference>
<evidence type="ECO:0008006" key="7">
    <source>
        <dbReference type="Google" id="ProtNLM"/>
    </source>
</evidence>
<sequence>MMGVDTDYQSYATYPDRRGYPSQPQYGGCSAYPSSSGRAYQHPIDLTADWPPAKKRPTKRKAVALEEQYEDKPAKKKRSKPKDEEKRLKRWRPKAPLTYNEIRDRALTQRMFVIDRERYAAESEQSHPTETVTMAGTTGNIYHIIVDKVPSCDCPHAQKGNQCKHIVYVLSRVLRVPAHLEYQLAFITTELREIFDNAPPLPSETANESEKDGNRKPIEGECPICSDDFEPYNAKEKVVYCKASCGNNIHKECFDRWAATRHGARVTCPYCRAPWESDDQGDIKRVATNGRVNTEGYVNVAGQLGLSGRRDYSTYNEYWVRNQMRRGRSDYEAGWGF</sequence>
<feature type="region of interest" description="Disordered" evidence="2">
    <location>
        <begin position="197"/>
        <end position="217"/>
    </location>
</feature>
<reference evidence="5" key="1">
    <citation type="journal article" date="2020" name="Stud. Mycol.">
        <title>101 Dothideomycetes genomes: a test case for predicting lifestyles and emergence of pathogens.</title>
        <authorList>
            <person name="Haridas S."/>
            <person name="Albert R."/>
            <person name="Binder M."/>
            <person name="Bloem J."/>
            <person name="Labutti K."/>
            <person name="Salamov A."/>
            <person name="Andreopoulos B."/>
            <person name="Baker S."/>
            <person name="Barry K."/>
            <person name="Bills G."/>
            <person name="Bluhm B."/>
            <person name="Cannon C."/>
            <person name="Castanera R."/>
            <person name="Culley D."/>
            <person name="Daum C."/>
            <person name="Ezra D."/>
            <person name="Gonzalez J."/>
            <person name="Henrissat B."/>
            <person name="Kuo A."/>
            <person name="Liang C."/>
            <person name="Lipzen A."/>
            <person name="Lutzoni F."/>
            <person name="Magnuson J."/>
            <person name="Mondo S."/>
            <person name="Nolan M."/>
            <person name="Ohm R."/>
            <person name="Pangilinan J."/>
            <person name="Park H.-J."/>
            <person name="Ramirez L."/>
            <person name="Alfaro M."/>
            <person name="Sun H."/>
            <person name="Tritt A."/>
            <person name="Yoshinaga Y."/>
            <person name="Zwiers L.-H."/>
            <person name="Turgeon B."/>
            <person name="Goodwin S."/>
            <person name="Spatafora J."/>
            <person name="Crous P."/>
            <person name="Grigoriev I."/>
        </authorList>
    </citation>
    <scope>NUCLEOTIDE SEQUENCE</scope>
    <source>
        <strain evidence="5">ATCC 36951</strain>
    </source>
</reference>
<gene>
    <name evidence="5" type="ORF">M409DRAFT_51482</name>
</gene>
<keyword evidence="1" id="KW-0863">Zinc-finger</keyword>
<dbReference type="InterPro" id="IPR007527">
    <property type="entry name" value="Znf_SWIM"/>
</dbReference>
<dbReference type="PANTHER" id="PTHR21540:SF0">
    <property type="entry name" value="PHD FAMILY PROTEIN"/>
    <property type="match status" value="1"/>
</dbReference>
<dbReference type="InterPro" id="IPR013083">
    <property type="entry name" value="Znf_RING/FYVE/PHD"/>
</dbReference>
<feature type="domain" description="SWIM-type" evidence="4">
    <location>
        <begin position="142"/>
        <end position="174"/>
    </location>
</feature>
<feature type="domain" description="RING-type" evidence="3">
    <location>
        <begin position="222"/>
        <end position="272"/>
    </location>
</feature>
<keyword evidence="1" id="KW-0862">Zinc</keyword>
<dbReference type="GO" id="GO:0061630">
    <property type="term" value="F:ubiquitin protein ligase activity"/>
    <property type="evidence" value="ECO:0007669"/>
    <property type="project" value="InterPro"/>
</dbReference>
<dbReference type="RefSeq" id="XP_033671330.1">
    <property type="nucleotide sequence ID" value="XM_033811819.1"/>
</dbReference>
<dbReference type="PROSITE" id="PS50089">
    <property type="entry name" value="ZF_RING_2"/>
    <property type="match status" value="1"/>
</dbReference>
<name>A0A6A6CTL9_ZASCE</name>
<evidence type="ECO:0000256" key="2">
    <source>
        <dbReference type="SAM" id="MobiDB-lite"/>
    </source>
</evidence>
<dbReference type="InterPro" id="IPR001841">
    <property type="entry name" value="Znf_RING"/>
</dbReference>
<dbReference type="Pfam" id="PF13639">
    <property type="entry name" value="zf-RING_2"/>
    <property type="match status" value="1"/>
</dbReference>
<dbReference type="CDD" id="cd16494">
    <property type="entry name" value="RING-CH-C4HC3_ZSWM2"/>
    <property type="match status" value="1"/>
</dbReference>
<keyword evidence="1" id="KW-0479">Metal-binding</keyword>
<feature type="compositionally biased region" description="Basic and acidic residues" evidence="2">
    <location>
        <begin position="208"/>
        <end position="217"/>
    </location>
</feature>
<dbReference type="PROSITE" id="PS50966">
    <property type="entry name" value="ZF_SWIM"/>
    <property type="match status" value="1"/>
</dbReference>
<evidence type="ECO:0000256" key="1">
    <source>
        <dbReference type="PROSITE-ProRule" id="PRU00175"/>
    </source>
</evidence>
<protein>
    <recommendedName>
        <fullName evidence="7">Anaphase-promoting complex subunit 11</fullName>
    </recommendedName>
</protein>
<dbReference type="EMBL" id="ML993585">
    <property type="protein sequence ID" value="KAF2170441.1"/>
    <property type="molecule type" value="Genomic_DNA"/>
</dbReference>